<sequence>MHLHVHCSTIHNSQDIETTQMSMTDDWIRKMWYIYTMECYSAIKRNDIMPFAATWMELENLILSEMSQKDKDKYHMISHITGI</sequence>
<evidence type="ECO:0000313" key="2">
    <source>
        <dbReference type="Proteomes" id="UP000694723"/>
    </source>
</evidence>
<dbReference type="AlphaFoldDB" id="A0A8D2BHL2"/>
<name>A0A8D2BHL2_PIG</name>
<dbReference type="Ensembl" id="ENSSSCT00060046342.1">
    <property type="protein sequence ID" value="ENSSSCP00060019846.1"/>
    <property type="gene ID" value="ENSSSCG00060034181.1"/>
</dbReference>
<proteinExistence type="predicted"/>
<protein>
    <recommendedName>
        <fullName evidence="3">DUF1725 domain-containing protein</fullName>
    </recommendedName>
</protein>
<dbReference type="Proteomes" id="UP000694723">
    <property type="component" value="Unplaced"/>
</dbReference>
<accession>A0A8D2BHL2</accession>
<organism evidence="1 2">
    <name type="scientific">Sus scrofa</name>
    <name type="common">Pig</name>
    <dbReference type="NCBI Taxonomy" id="9823"/>
    <lineage>
        <taxon>Eukaryota</taxon>
        <taxon>Metazoa</taxon>
        <taxon>Chordata</taxon>
        <taxon>Craniata</taxon>
        <taxon>Vertebrata</taxon>
        <taxon>Euteleostomi</taxon>
        <taxon>Mammalia</taxon>
        <taxon>Eutheria</taxon>
        <taxon>Laurasiatheria</taxon>
        <taxon>Artiodactyla</taxon>
        <taxon>Suina</taxon>
        <taxon>Suidae</taxon>
        <taxon>Sus</taxon>
    </lineage>
</organism>
<evidence type="ECO:0008006" key="3">
    <source>
        <dbReference type="Google" id="ProtNLM"/>
    </source>
</evidence>
<reference evidence="1" key="1">
    <citation type="submission" date="2025-08" db="UniProtKB">
        <authorList>
            <consortium name="Ensembl"/>
        </authorList>
    </citation>
    <scope>IDENTIFICATION</scope>
</reference>
<evidence type="ECO:0000313" key="1">
    <source>
        <dbReference type="Ensembl" id="ENSSSCP00060019846.1"/>
    </source>
</evidence>